<dbReference type="EMBL" id="KB870810">
    <property type="protein sequence ID" value="EOA22653.1"/>
    <property type="molecule type" value="Genomic_DNA"/>
</dbReference>
<dbReference type="Pfam" id="PF07333">
    <property type="entry name" value="SLR1-BP"/>
    <property type="match status" value="1"/>
</dbReference>
<dbReference type="Proteomes" id="UP000029121">
    <property type="component" value="Unassembled WGS sequence"/>
</dbReference>
<evidence type="ECO:0000256" key="5">
    <source>
        <dbReference type="ARBA" id="ARBA00022577"/>
    </source>
</evidence>
<accession>R0HFU2</accession>
<dbReference type="PANTHER" id="PTHR34783:SF1">
    <property type="entry name" value="DEFENSIN-LIKE PROTEIN 144-RELATED"/>
    <property type="match status" value="1"/>
</dbReference>
<evidence type="ECO:0000313" key="10">
    <source>
        <dbReference type="EMBL" id="EOA22653.1"/>
    </source>
</evidence>
<dbReference type="STRING" id="81985.R0HFU2"/>
<keyword evidence="7" id="KW-0611">Plant defense</keyword>
<organism evidence="10 11">
    <name type="scientific">Capsella rubella</name>
    <dbReference type="NCBI Taxonomy" id="81985"/>
    <lineage>
        <taxon>Eukaryota</taxon>
        <taxon>Viridiplantae</taxon>
        <taxon>Streptophyta</taxon>
        <taxon>Embryophyta</taxon>
        <taxon>Tracheophyta</taxon>
        <taxon>Spermatophyta</taxon>
        <taxon>Magnoliopsida</taxon>
        <taxon>eudicotyledons</taxon>
        <taxon>Gunneridae</taxon>
        <taxon>Pentapetalae</taxon>
        <taxon>rosids</taxon>
        <taxon>malvids</taxon>
        <taxon>Brassicales</taxon>
        <taxon>Brassicaceae</taxon>
        <taxon>Camelineae</taxon>
        <taxon>Capsella</taxon>
    </lineage>
</organism>
<evidence type="ECO:0000256" key="9">
    <source>
        <dbReference type="SAM" id="SignalP"/>
    </source>
</evidence>
<dbReference type="GO" id="GO:0050832">
    <property type="term" value="P:defense response to fungus"/>
    <property type="evidence" value="ECO:0007669"/>
    <property type="project" value="UniProtKB-KW"/>
</dbReference>
<comment type="similarity">
    <text evidence="2">Belongs to the DEFL family.</text>
</comment>
<comment type="subcellular location">
    <subcellularLocation>
        <location evidence="1">Secreted</location>
    </subcellularLocation>
</comment>
<evidence type="ECO:0000256" key="4">
    <source>
        <dbReference type="ARBA" id="ARBA00022529"/>
    </source>
</evidence>
<keyword evidence="4" id="KW-0929">Antimicrobial</keyword>
<dbReference type="PANTHER" id="PTHR34783">
    <property type="entry name" value="DEFENSIN-LIKE PROTEIN 144-RELATED"/>
    <property type="match status" value="1"/>
</dbReference>
<evidence type="ECO:0008006" key="12">
    <source>
        <dbReference type="Google" id="ProtNLM"/>
    </source>
</evidence>
<keyword evidence="5" id="KW-0295">Fungicide</keyword>
<dbReference type="AlphaFoldDB" id="R0HFU2"/>
<keyword evidence="11" id="KW-1185">Reference proteome</keyword>
<evidence type="ECO:0000256" key="6">
    <source>
        <dbReference type="ARBA" id="ARBA00022729"/>
    </source>
</evidence>
<evidence type="ECO:0000256" key="3">
    <source>
        <dbReference type="ARBA" id="ARBA00022525"/>
    </source>
</evidence>
<evidence type="ECO:0000256" key="1">
    <source>
        <dbReference type="ARBA" id="ARBA00004613"/>
    </source>
</evidence>
<feature type="signal peptide" evidence="9">
    <location>
        <begin position="1"/>
        <end position="29"/>
    </location>
</feature>
<keyword evidence="8" id="KW-1015">Disulfide bond</keyword>
<evidence type="ECO:0000256" key="2">
    <source>
        <dbReference type="ARBA" id="ARBA00006722"/>
    </source>
</evidence>
<sequence>MKKSSQPSATIVVIFTILFIGVMVKETLGQSTCFEVLKDASKGGKCDWELCGSLCNKKSTGGVGTCRPKTLAPNKGQPECHCRFYCGYEN</sequence>
<evidence type="ECO:0000256" key="8">
    <source>
        <dbReference type="ARBA" id="ARBA00023157"/>
    </source>
</evidence>
<reference evidence="11" key="1">
    <citation type="journal article" date="2013" name="Nat. Genet.">
        <title>The Capsella rubella genome and the genomic consequences of rapid mating system evolution.</title>
        <authorList>
            <person name="Slotte T."/>
            <person name="Hazzouri K.M."/>
            <person name="Agren J.A."/>
            <person name="Koenig D."/>
            <person name="Maumus F."/>
            <person name="Guo Y.L."/>
            <person name="Steige K."/>
            <person name="Platts A.E."/>
            <person name="Escobar J.S."/>
            <person name="Newman L.K."/>
            <person name="Wang W."/>
            <person name="Mandakova T."/>
            <person name="Vello E."/>
            <person name="Smith L.M."/>
            <person name="Henz S.R."/>
            <person name="Steffen J."/>
            <person name="Takuno S."/>
            <person name="Brandvain Y."/>
            <person name="Coop G."/>
            <person name="Andolfatto P."/>
            <person name="Hu T.T."/>
            <person name="Blanchette M."/>
            <person name="Clark R.M."/>
            <person name="Quesneville H."/>
            <person name="Nordborg M."/>
            <person name="Gaut B.S."/>
            <person name="Lysak M.A."/>
            <person name="Jenkins J."/>
            <person name="Grimwood J."/>
            <person name="Chapman J."/>
            <person name="Prochnik S."/>
            <person name="Shu S."/>
            <person name="Rokhsar D."/>
            <person name="Schmutz J."/>
            <person name="Weigel D."/>
            <person name="Wright S.I."/>
        </authorList>
    </citation>
    <scope>NUCLEOTIDE SEQUENCE [LARGE SCALE GENOMIC DNA]</scope>
    <source>
        <strain evidence="11">cv. Monte Gargano</strain>
    </source>
</reference>
<gene>
    <name evidence="10" type="ORF">CARUB_v10003345mg</name>
</gene>
<keyword evidence="3" id="KW-0964">Secreted</keyword>
<dbReference type="GO" id="GO:0031640">
    <property type="term" value="P:killing of cells of another organism"/>
    <property type="evidence" value="ECO:0007669"/>
    <property type="project" value="UniProtKB-KW"/>
</dbReference>
<keyword evidence="6 9" id="KW-0732">Signal</keyword>
<evidence type="ECO:0000256" key="7">
    <source>
        <dbReference type="ARBA" id="ARBA00022821"/>
    </source>
</evidence>
<name>R0HFU2_9BRAS</name>
<protein>
    <recommendedName>
        <fullName evidence="12">Knottin scorpion toxin-like domain-containing protein</fullName>
    </recommendedName>
</protein>
<feature type="chain" id="PRO_5004342506" description="Knottin scorpion toxin-like domain-containing protein" evidence="9">
    <location>
        <begin position="30"/>
        <end position="90"/>
    </location>
</feature>
<proteinExistence type="inferred from homology"/>
<dbReference type="GO" id="GO:0005576">
    <property type="term" value="C:extracellular region"/>
    <property type="evidence" value="ECO:0007669"/>
    <property type="project" value="UniProtKB-SubCell"/>
</dbReference>
<evidence type="ECO:0000313" key="11">
    <source>
        <dbReference type="Proteomes" id="UP000029121"/>
    </source>
</evidence>
<dbReference type="InterPro" id="IPR010851">
    <property type="entry name" value="DEFL"/>
</dbReference>